<name>A0A5B7I0N1_PORTR</name>
<comment type="caution">
    <text evidence="2">The sequence shown here is derived from an EMBL/GenBank/DDBJ whole genome shotgun (WGS) entry which is preliminary data.</text>
</comment>
<keyword evidence="3" id="KW-1185">Reference proteome</keyword>
<evidence type="ECO:0000256" key="1">
    <source>
        <dbReference type="SAM" id="MobiDB-lite"/>
    </source>
</evidence>
<proteinExistence type="predicted"/>
<dbReference type="EMBL" id="VSRR010041308">
    <property type="protein sequence ID" value="MPC75516.1"/>
    <property type="molecule type" value="Genomic_DNA"/>
</dbReference>
<evidence type="ECO:0000313" key="2">
    <source>
        <dbReference type="EMBL" id="MPC75516.1"/>
    </source>
</evidence>
<evidence type="ECO:0000313" key="3">
    <source>
        <dbReference type="Proteomes" id="UP000324222"/>
    </source>
</evidence>
<accession>A0A5B7I0N1</accession>
<dbReference type="Proteomes" id="UP000324222">
    <property type="component" value="Unassembled WGS sequence"/>
</dbReference>
<dbReference type="AlphaFoldDB" id="A0A5B7I0N1"/>
<sequence length="92" mass="10450">MQTKAATLGESEGIRGRGLLRQREQATTARFMEDCLFAFCHLPFIRPRQSPSSRRPPRYPRTNLPSSPRPPTKPCFFLSLSTSLLSPPTLYQ</sequence>
<feature type="region of interest" description="Disordered" evidence="1">
    <location>
        <begin position="46"/>
        <end position="73"/>
    </location>
</feature>
<organism evidence="2 3">
    <name type="scientific">Portunus trituberculatus</name>
    <name type="common">Swimming crab</name>
    <name type="synonym">Neptunus trituberculatus</name>
    <dbReference type="NCBI Taxonomy" id="210409"/>
    <lineage>
        <taxon>Eukaryota</taxon>
        <taxon>Metazoa</taxon>
        <taxon>Ecdysozoa</taxon>
        <taxon>Arthropoda</taxon>
        <taxon>Crustacea</taxon>
        <taxon>Multicrustacea</taxon>
        <taxon>Malacostraca</taxon>
        <taxon>Eumalacostraca</taxon>
        <taxon>Eucarida</taxon>
        <taxon>Decapoda</taxon>
        <taxon>Pleocyemata</taxon>
        <taxon>Brachyura</taxon>
        <taxon>Eubrachyura</taxon>
        <taxon>Portunoidea</taxon>
        <taxon>Portunidae</taxon>
        <taxon>Portuninae</taxon>
        <taxon>Portunus</taxon>
    </lineage>
</organism>
<reference evidence="2 3" key="1">
    <citation type="submission" date="2019-05" db="EMBL/GenBank/DDBJ databases">
        <title>Another draft genome of Portunus trituberculatus and its Hox gene families provides insights of decapod evolution.</title>
        <authorList>
            <person name="Jeong J.-H."/>
            <person name="Song I."/>
            <person name="Kim S."/>
            <person name="Choi T."/>
            <person name="Kim D."/>
            <person name="Ryu S."/>
            <person name="Kim W."/>
        </authorList>
    </citation>
    <scope>NUCLEOTIDE SEQUENCE [LARGE SCALE GENOMIC DNA]</scope>
    <source>
        <tissue evidence="2">Muscle</tissue>
    </source>
</reference>
<protein>
    <submittedName>
        <fullName evidence="2">Uncharacterized protein</fullName>
    </submittedName>
</protein>
<gene>
    <name evidence="2" type="ORF">E2C01_069906</name>
</gene>